<evidence type="ECO:0000313" key="1">
    <source>
        <dbReference type="EMBL" id="MPN53276.1"/>
    </source>
</evidence>
<dbReference type="EMBL" id="VSSQ01120229">
    <property type="protein sequence ID" value="MPN53276.1"/>
    <property type="molecule type" value="Genomic_DNA"/>
</dbReference>
<dbReference type="AlphaFoldDB" id="A0A645IQA7"/>
<accession>A0A645IQA7</accession>
<name>A0A645IQA7_9ZZZZ</name>
<gene>
    <name evidence="1" type="ORF">SDC9_200940</name>
</gene>
<protein>
    <submittedName>
        <fullName evidence="1">Uncharacterized protein</fullName>
    </submittedName>
</protein>
<reference evidence="1" key="1">
    <citation type="submission" date="2019-08" db="EMBL/GenBank/DDBJ databases">
        <authorList>
            <person name="Kucharzyk K."/>
            <person name="Murdoch R.W."/>
            <person name="Higgins S."/>
            <person name="Loffler F."/>
        </authorList>
    </citation>
    <scope>NUCLEOTIDE SEQUENCE</scope>
</reference>
<comment type="caution">
    <text evidence="1">The sequence shown here is derived from an EMBL/GenBank/DDBJ whole genome shotgun (WGS) entry which is preliminary data.</text>
</comment>
<organism evidence="1">
    <name type="scientific">bioreactor metagenome</name>
    <dbReference type="NCBI Taxonomy" id="1076179"/>
    <lineage>
        <taxon>unclassified sequences</taxon>
        <taxon>metagenomes</taxon>
        <taxon>ecological metagenomes</taxon>
    </lineage>
</organism>
<proteinExistence type="predicted"/>
<sequence length="139" mass="15800">MIDFPIGSGRLGHYYYRDDVELPPLNIDGIDMLGFRDKSQNNYSTIIDDKATIEKFFNVIGQAYQKDSTGHGLVYDIGLMNSQFEGIEIDMPVSIKDGSYWIEVTDDNFAIIPQDLLEKIAGKKLPTPEDIQMEWDAED</sequence>